<dbReference type="EMBL" id="JAUSUD010000023">
    <property type="protein sequence ID" value="MDQ0232690.1"/>
    <property type="molecule type" value="Genomic_DNA"/>
</dbReference>
<reference evidence="2 3" key="1">
    <citation type="submission" date="2023-07" db="EMBL/GenBank/DDBJ databases">
        <title>Genomic Encyclopedia of Type Strains, Phase IV (KMG-IV): sequencing the most valuable type-strain genomes for metagenomic binning, comparative biology and taxonomic classification.</title>
        <authorList>
            <person name="Goeker M."/>
        </authorList>
    </citation>
    <scope>NUCLEOTIDE SEQUENCE [LARGE SCALE GENOMIC DNA]</scope>
    <source>
        <strain evidence="2 3">DSM 29005</strain>
    </source>
</reference>
<keyword evidence="1" id="KW-1133">Transmembrane helix</keyword>
<protein>
    <submittedName>
        <fullName evidence="2">Na+/melibiose symporter-like transporter</fullName>
    </submittedName>
</protein>
<gene>
    <name evidence="2" type="ORF">J2S19_004012</name>
</gene>
<evidence type="ECO:0000313" key="3">
    <source>
        <dbReference type="Proteomes" id="UP001234495"/>
    </source>
</evidence>
<keyword evidence="3" id="KW-1185">Reference proteome</keyword>
<evidence type="ECO:0000313" key="2">
    <source>
        <dbReference type="EMBL" id="MDQ0232690.1"/>
    </source>
</evidence>
<keyword evidence="1" id="KW-0472">Membrane</keyword>
<proteinExistence type="predicted"/>
<comment type="caution">
    <text evidence="2">The sequence shown here is derived from an EMBL/GenBank/DDBJ whole genome shotgun (WGS) entry which is preliminary data.</text>
</comment>
<feature type="transmembrane region" description="Helical" evidence="1">
    <location>
        <begin position="36"/>
        <end position="58"/>
    </location>
</feature>
<name>A0ABT9ZK63_9BACI</name>
<dbReference type="RefSeq" id="WP_307344929.1">
    <property type="nucleotide sequence ID" value="NZ_JAUSUD010000023.1"/>
</dbReference>
<dbReference type="Proteomes" id="UP001234495">
    <property type="component" value="Unassembled WGS sequence"/>
</dbReference>
<evidence type="ECO:0000256" key="1">
    <source>
        <dbReference type="SAM" id="Phobius"/>
    </source>
</evidence>
<organism evidence="2 3">
    <name type="scientific">Metabacillus malikii</name>
    <dbReference type="NCBI Taxonomy" id="1504265"/>
    <lineage>
        <taxon>Bacteria</taxon>
        <taxon>Bacillati</taxon>
        <taxon>Bacillota</taxon>
        <taxon>Bacilli</taxon>
        <taxon>Bacillales</taxon>
        <taxon>Bacillaceae</taxon>
        <taxon>Metabacillus</taxon>
    </lineage>
</organism>
<dbReference type="Pfam" id="PF13347">
    <property type="entry name" value="MFS_2"/>
    <property type="match status" value="1"/>
</dbReference>
<accession>A0ABT9ZK63</accession>
<sequence length="80" mass="8827">MTLVMGLGAAMMGWLLSLGGYVGGTAEQTDSALSMIIFLYVWAPAIIACLQIAILSFYKLDKIYPQILSDLQARKEQRKK</sequence>
<keyword evidence="1" id="KW-0812">Transmembrane</keyword>